<dbReference type="GO" id="GO:0006436">
    <property type="term" value="P:tryptophanyl-tRNA aminoacylation"/>
    <property type="evidence" value="ECO:0007669"/>
    <property type="project" value="InterPro"/>
</dbReference>
<dbReference type="Proteomes" id="UP000241769">
    <property type="component" value="Unassembled WGS sequence"/>
</dbReference>
<dbReference type="OrthoDB" id="15808at2759"/>
<evidence type="ECO:0000256" key="3">
    <source>
        <dbReference type="ARBA" id="ARBA00013161"/>
    </source>
</evidence>
<keyword evidence="4 10" id="KW-0436">Ligase</keyword>
<dbReference type="NCBIfam" id="TIGR00233">
    <property type="entry name" value="trpS"/>
    <property type="match status" value="1"/>
</dbReference>
<evidence type="ECO:0000256" key="4">
    <source>
        <dbReference type="ARBA" id="ARBA00022598"/>
    </source>
</evidence>
<dbReference type="InterPro" id="IPR002306">
    <property type="entry name" value="Trp-tRNA-ligase"/>
</dbReference>
<evidence type="ECO:0000256" key="6">
    <source>
        <dbReference type="ARBA" id="ARBA00022840"/>
    </source>
</evidence>
<evidence type="ECO:0000256" key="5">
    <source>
        <dbReference type="ARBA" id="ARBA00022741"/>
    </source>
</evidence>
<comment type="subcellular location">
    <subcellularLocation>
        <location evidence="1">Mitochondrion</location>
    </subcellularLocation>
</comment>
<dbReference type="EMBL" id="MDYQ01000176">
    <property type="protein sequence ID" value="PRP79660.1"/>
    <property type="molecule type" value="Genomic_DNA"/>
</dbReference>
<evidence type="ECO:0000256" key="9">
    <source>
        <dbReference type="ARBA" id="ARBA00030268"/>
    </source>
</evidence>
<keyword evidence="12" id="KW-1185">Reference proteome</keyword>
<sequence length="383" mass="42865">MSGPLVRLLNKSSIHRPHSVFHRRMSSIAQSAEDDLAPKTAKIGRVFSGIQPTGAVHLGNYFGAIDNWVKLQEEVGQKDKLYFSAVDLHTMTALKEYQLEEAGSGIKKRTIKDDSIELTANLLACGIDPKKCVLFRQSQVPQHSELYWILGCLASTAILDGMHQFRDKSAGGNFKSQGLYTYPTLMAADILLYGTTHVPVGEDQRQHIRLARRLALNFNRYYMTDLMVVPWSMETSLARVMSLSDPTSKMSKSAPSPESRIELRDTKEMLRKKVRRAVTDSTMGVTLDRETRPGVYNLVRLLAHTTGRSDEEVAAELKDAGHAVLKSAVGDALEIKLAPIREKVEYYMANTKIVEEILNEGAREAEKEAHKRLEKIKSRIGLN</sequence>
<comment type="caution">
    <text evidence="11">The sequence shown here is derived from an EMBL/GenBank/DDBJ whole genome shotgun (WGS) entry which is preliminary data.</text>
</comment>
<dbReference type="InParanoid" id="A0A2P6N6U4"/>
<dbReference type="GO" id="GO:0005739">
    <property type="term" value="C:mitochondrion"/>
    <property type="evidence" value="ECO:0007669"/>
    <property type="project" value="UniProtKB-SubCell"/>
</dbReference>
<dbReference type="Gene3D" id="1.10.240.10">
    <property type="entry name" value="Tyrosyl-Transfer RNA Synthetase"/>
    <property type="match status" value="1"/>
</dbReference>
<dbReference type="PANTHER" id="PTHR43766">
    <property type="entry name" value="TRYPTOPHAN--TRNA LIGASE, MITOCHONDRIAL"/>
    <property type="match status" value="1"/>
</dbReference>
<dbReference type="InterPro" id="IPR050203">
    <property type="entry name" value="Trp-tRNA_synthetase"/>
</dbReference>
<evidence type="ECO:0000313" key="12">
    <source>
        <dbReference type="Proteomes" id="UP000241769"/>
    </source>
</evidence>
<dbReference type="EC" id="6.1.1.2" evidence="3"/>
<name>A0A2P6N6U4_9EUKA</name>
<dbReference type="FunFam" id="1.10.240.10:FF:000002">
    <property type="entry name" value="Tryptophan--tRNA ligase"/>
    <property type="match status" value="1"/>
</dbReference>
<dbReference type="FunCoup" id="A0A2P6N6U4">
    <property type="interactions" value="305"/>
</dbReference>
<dbReference type="GO" id="GO:0004830">
    <property type="term" value="F:tryptophan-tRNA ligase activity"/>
    <property type="evidence" value="ECO:0007669"/>
    <property type="project" value="UniProtKB-EC"/>
</dbReference>
<dbReference type="SUPFAM" id="SSF52374">
    <property type="entry name" value="Nucleotidylyl transferase"/>
    <property type="match status" value="1"/>
</dbReference>
<proteinExistence type="inferred from homology"/>
<dbReference type="InterPro" id="IPR002305">
    <property type="entry name" value="aa-tRNA-synth_Ic"/>
</dbReference>
<evidence type="ECO:0000256" key="7">
    <source>
        <dbReference type="ARBA" id="ARBA00022917"/>
    </source>
</evidence>
<dbReference type="InterPro" id="IPR014729">
    <property type="entry name" value="Rossmann-like_a/b/a_fold"/>
</dbReference>
<keyword evidence="8 10" id="KW-0030">Aminoacyl-tRNA synthetase</keyword>
<dbReference type="InterPro" id="IPR001412">
    <property type="entry name" value="aa-tRNA-synth_I_CS"/>
</dbReference>
<evidence type="ECO:0000313" key="11">
    <source>
        <dbReference type="EMBL" id="PRP79660.1"/>
    </source>
</evidence>
<gene>
    <name evidence="11" type="ORF">PROFUN_10560</name>
</gene>
<dbReference type="PROSITE" id="PS00178">
    <property type="entry name" value="AA_TRNA_LIGASE_I"/>
    <property type="match status" value="1"/>
</dbReference>
<organism evidence="11 12">
    <name type="scientific">Planoprotostelium fungivorum</name>
    <dbReference type="NCBI Taxonomy" id="1890364"/>
    <lineage>
        <taxon>Eukaryota</taxon>
        <taxon>Amoebozoa</taxon>
        <taxon>Evosea</taxon>
        <taxon>Variosea</taxon>
        <taxon>Cavosteliida</taxon>
        <taxon>Cavosteliaceae</taxon>
        <taxon>Planoprotostelium</taxon>
    </lineage>
</organism>
<dbReference type="CDD" id="cd00806">
    <property type="entry name" value="TrpRS_core"/>
    <property type="match status" value="1"/>
</dbReference>
<dbReference type="AlphaFoldDB" id="A0A2P6N6U4"/>
<keyword evidence="6 10" id="KW-0067">ATP-binding</keyword>
<evidence type="ECO:0000256" key="8">
    <source>
        <dbReference type="ARBA" id="ARBA00023146"/>
    </source>
</evidence>
<protein>
    <recommendedName>
        <fullName evidence="3">tryptophan--tRNA ligase</fullName>
        <ecNumber evidence="3">6.1.1.2</ecNumber>
    </recommendedName>
    <alternativeName>
        <fullName evidence="9">Tryptophanyl-tRNA synthetase</fullName>
    </alternativeName>
</protein>
<dbReference type="Gene3D" id="3.40.50.620">
    <property type="entry name" value="HUPs"/>
    <property type="match status" value="1"/>
</dbReference>
<evidence type="ECO:0000256" key="2">
    <source>
        <dbReference type="ARBA" id="ARBA00005594"/>
    </source>
</evidence>
<dbReference type="PRINTS" id="PR01039">
    <property type="entry name" value="TRNASYNTHTRP"/>
</dbReference>
<keyword evidence="7 10" id="KW-0648">Protein biosynthesis</keyword>
<keyword evidence="5 10" id="KW-0547">Nucleotide-binding</keyword>
<dbReference type="STRING" id="1890364.A0A2P6N6U4"/>
<evidence type="ECO:0000256" key="10">
    <source>
        <dbReference type="RuleBase" id="RU363036"/>
    </source>
</evidence>
<comment type="similarity">
    <text evidence="2 10">Belongs to the class-I aminoacyl-tRNA synthetase family.</text>
</comment>
<evidence type="ECO:0000256" key="1">
    <source>
        <dbReference type="ARBA" id="ARBA00004173"/>
    </source>
</evidence>
<dbReference type="Pfam" id="PF00579">
    <property type="entry name" value="tRNA-synt_1b"/>
    <property type="match status" value="1"/>
</dbReference>
<accession>A0A2P6N6U4</accession>
<dbReference type="PANTHER" id="PTHR43766:SF1">
    <property type="entry name" value="TRYPTOPHAN--TRNA LIGASE, MITOCHONDRIAL"/>
    <property type="match status" value="1"/>
</dbReference>
<dbReference type="GO" id="GO:0005524">
    <property type="term" value="F:ATP binding"/>
    <property type="evidence" value="ECO:0007669"/>
    <property type="project" value="UniProtKB-KW"/>
</dbReference>
<reference evidence="11 12" key="1">
    <citation type="journal article" date="2018" name="Genome Biol. Evol.">
        <title>Multiple Roots of Fruiting Body Formation in Amoebozoa.</title>
        <authorList>
            <person name="Hillmann F."/>
            <person name="Forbes G."/>
            <person name="Novohradska S."/>
            <person name="Ferling I."/>
            <person name="Riege K."/>
            <person name="Groth M."/>
            <person name="Westermann M."/>
            <person name="Marz M."/>
            <person name="Spaller T."/>
            <person name="Winckler T."/>
            <person name="Schaap P."/>
            <person name="Glockner G."/>
        </authorList>
    </citation>
    <scope>NUCLEOTIDE SEQUENCE [LARGE SCALE GENOMIC DNA]</scope>
    <source>
        <strain evidence="11 12">Jena</strain>
    </source>
</reference>